<proteinExistence type="predicted"/>
<keyword evidence="3" id="KW-1185">Reference proteome</keyword>
<protein>
    <recommendedName>
        <fullName evidence="4">RNA helicase</fullName>
    </recommendedName>
</protein>
<dbReference type="RefSeq" id="WP_091362701.1">
    <property type="nucleotide sequence ID" value="NZ_FMXA01000003.1"/>
</dbReference>
<dbReference type="AlphaFoldDB" id="A0A1G5UUT9"/>
<keyword evidence="1" id="KW-0472">Membrane</keyword>
<keyword evidence="1" id="KW-1133">Transmembrane helix</keyword>
<dbReference type="Proteomes" id="UP000199689">
    <property type="component" value="Unassembled WGS sequence"/>
</dbReference>
<sequence length="72" mass="8247">MLKMKDFLLVVVAGYAIYQIGWVDGWTGINIFLLICSLLALVMSVLDFTGKLKKAREEEQRKEEGKEQDKQP</sequence>
<organism evidence="2 3">
    <name type="scientific">Allisonella histaminiformans</name>
    <dbReference type="NCBI Taxonomy" id="209880"/>
    <lineage>
        <taxon>Bacteria</taxon>
        <taxon>Bacillati</taxon>
        <taxon>Bacillota</taxon>
        <taxon>Negativicutes</taxon>
        <taxon>Veillonellales</taxon>
        <taxon>Veillonellaceae</taxon>
        <taxon>Allisonella</taxon>
    </lineage>
</organism>
<dbReference type="GeneID" id="87755154"/>
<name>A0A1G5UUT9_9FIRM</name>
<dbReference type="EMBL" id="FMXA01000003">
    <property type="protein sequence ID" value="SDA37370.1"/>
    <property type="molecule type" value="Genomic_DNA"/>
</dbReference>
<accession>A0A1G5UUT9</accession>
<evidence type="ECO:0000313" key="3">
    <source>
        <dbReference type="Proteomes" id="UP000199689"/>
    </source>
</evidence>
<dbReference type="STRING" id="209880.SAMN02910343_00098"/>
<reference evidence="2 3" key="1">
    <citation type="submission" date="2016-10" db="EMBL/GenBank/DDBJ databases">
        <authorList>
            <person name="de Groot N.N."/>
        </authorList>
    </citation>
    <scope>NUCLEOTIDE SEQUENCE [LARGE SCALE GENOMIC DNA]</scope>
    <source>
        <strain evidence="2 3">DSM 15230</strain>
    </source>
</reference>
<evidence type="ECO:0000313" key="2">
    <source>
        <dbReference type="EMBL" id="SDA37370.1"/>
    </source>
</evidence>
<gene>
    <name evidence="2" type="ORF">SAMN02910343_00098</name>
</gene>
<evidence type="ECO:0008006" key="4">
    <source>
        <dbReference type="Google" id="ProtNLM"/>
    </source>
</evidence>
<feature type="transmembrane region" description="Helical" evidence="1">
    <location>
        <begin position="7"/>
        <end position="23"/>
    </location>
</feature>
<keyword evidence="1" id="KW-0812">Transmembrane</keyword>
<evidence type="ECO:0000256" key="1">
    <source>
        <dbReference type="SAM" id="Phobius"/>
    </source>
</evidence>
<dbReference type="OrthoDB" id="9984422at2"/>
<feature type="transmembrane region" description="Helical" evidence="1">
    <location>
        <begin position="29"/>
        <end position="46"/>
    </location>
</feature>